<keyword evidence="2" id="KW-1185">Reference proteome</keyword>
<accession>A0ABM9D7R5</accession>
<organism evidence="1 2">
    <name type="scientific">Trichlorobacter ammonificans</name>
    <dbReference type="NCBI Taxonomy" id="2916410"/>
    <lineage>
        <taxon>Bacteria</taxon>
        <taxon>Pseudomonadati</taxon>
        <taxon>Thermodesulfobacteriota</taxon>
        <taxon>Desulfuromonadia</taxon>
        <taxon>Geobacterales</taxon>
        <taxon>Geobacteraceae</taxon>
        <taxon>Trichlorobacter</taxon>
    </lineage>
</organism>
<evidence type="ECO:0000313" key="2">
    <source>
        <dbReference type="Proteomes" id="UP001295463"/>
    </source>
</evidence>
<reference evidence="1 2" key="1">
    <citation type="submission" date="2022-03" db="EMBL/GenBank/DDBJ databases">
        <authorList>
            <person name="Koch H."/>
        </authorList>
    </citation>
    <scope>NUCLEOTIDE SEQUENCE [LARGE SCALE GENOMIC DNA]</scope>
    <source>
        <strain evidence="1 2">G1</strain>
    </source>
</reference>
<proteinExistence type="predicted"/>
<dbReference type="Proteomes" id="UP001295463">
    <property type="component" value="Chromosome"/>
</dbReference>
<sequence length="61" mass="6831">MAFKRSTVRSCSAPPNNQSRLRPAFHIALMVAMVKGPNTYDCDSYIRGFESLWPPQLKTGS</sequence>
<name>A0ABM9D7R5_9BACT</name>
<gene>
    <name evidence="1" type="ORF">GEAMG1_1261</name>
</gene>
<evidence type="ECO:0000313" key="1">
    <source>
        <dbReference type="EMBL" id="CAH2031091.1"/>
    </source>
</evidence>
<protein>
    <submittedName>
        <fullName evidence="1">Uncharacterized protein</fullName>
    </submittedName>
</protein>
<dbReference type="EMBL" id="OW150024">
    <property type="protein sequence ID" value="CAH2031091.1"/>
    <property type="molecule type" value="Genomic_DNA"/>
</dbReference>